<accession>A0A348AER0</accession>
<evidence type="ECO:0000313" key="2">
    <source>
        <dbReference type="Proteomes" id="UP000276437"/>
    </source>
</evidence>
<name>A0A348AER0_9FIRM</name>
<organism evidence="1 2">
    <name type="scientific">Methylomusa anaerophila</name>
    <dbReference type="NCBI Taxonomy" id="1930071"/>
    <lineage>
        <taxon>Bacteria</taxon>
        <taxon>Bacillati</taxon>
        <taxon>Bacillota</taxon>
        <taxon>Negativicutes</taxon>
        <taxon>Selenomonadales</taxon>
        <taxon>Sporomusaceae</taxon>
        <taxon>Methylomusa</taxon>
    </lineage>
</organism>
<keyword evidence="2" id="KW-1185">Reference proteome</keyword>
<sequence>MLDERAIQAVTKDLLSQKYDRSIKNVNDLYYFIFSLGELKAEPYAAKALAALDAAATHRA</sequence>
<gene>
    <name evidence="1" type="ORF">MAMMFC1_00191</name>
</gene>
<dbReference type="RefSeq" id="WP_158618592.1">
    <property type="nucleotide sequence ID" value="NZ_AP018449.1"/>
</dbReference>
<dbReference type="AlphaFoldDB" id="A0A348AER0"/>
<evidence type="ECO:0000313" key="1">
    <source>
        <dbReference type="EMBL" id="BBB89558.1"/>
    </source>
</evidence>
<proteinExistence type="predicted"/>
<reference evidence="1 2" key="1">
    <citation type="journal article" date="2018" name="Int. J. Syst. Evol. Microbiol.">
        <title>Methylomusa anaerophila gen. nov., sp. nov., an anaerobic methanol-utilizing bacterium isolated from a microbial fuel cell.</title>
        <authorList>
            <person name="Amano N."/>
            <person name="Yamamuro A."/>
            <person name="Miyahara M."/>
            <person name="Kouzuma A."/>
            <person name="Abe T."/>
            <person name="Watanabe K."/>
        </authorList>
    </citation>
    <scope>NUCLEOTIDE SEQUENCE [LARGE SCALE GENOMIC DNA]</scope>
    <source>
        <strain evidence="1 2">MMFC1</strain>
    </source>
</reference>
<dbReference type="KEGG" id="mana:MAMMFC1_00191"/>
<protein>
    <submittedName>
        <fullName evidence="1">Uncharacterized protein</fullName>
    </submittedName>
</protein>
<dbReference type="EMBL" id="AP018449">
    <property type="protein sequence ID" value="BBB89558.1"/>
    <property type="molecule type" value="Genomic_DNA"/>
</dbReference>
<dbReference type="Proteomes" id="UP000276437">
    <property type="component" value="Chromosome"/>
</dbReference>